<evidence type="ECO:0000256" key="1">
    <source>
        <dbReference type="ARBA" id="ARBA00004496"/>
    </source>
</evidence>
<dbReference type="GO" id="GO:0032259">
    <property type="term" value="P:methylation"/>
    <property type="evidence" value="ECO:0007669"/>
    <property type="project" value="UniProtKB-KW"/>
</dbReference>
<dbReference type="SUPFAM" id="SSF53335">
    <property type="entry name" value="S-adenosyl-L-methionine-dependent methyltransferases"/>
    <property type="match status" value="1"/>
</dbReference>
<comment type="subcellular location">
    <subcellularLocation>
        <location evidence="1">Cytoplasm</location>
    </subcellularLocation>
</comment>
<proteinExistence type="inferred from homology"/>
<keyword evidence="6" id="KW-0808">Transferase</keyword>
<name>X1PUB2_9ZZZZ</name>
<dbReference type="InterPro" id="IPR029063">
    <property type="entry name" value="SAM-dependent_MTases_sf"/>
</dbReference>
<dbReference type="GO" id="GO:0005737">
    <property type="term" value="C:cytoplasm"/>
    <property type="evidence" value="ECO:0007669"/>
    <property type="project" value="UniProtKB-SubCell"/>
</dbReference>
<dbReference type="PANTHER" id="PTHR11579">
    <property type="entry name" value="PROTEIN-L-ISOASPARTATE O-METHYLTRANSFERASE"/>
    <property type="match status" value="1"/>
</dbReference>
<evidence type="ECO:0000256" key="2">
    <source>
        <dbReference type="ARBA" id="ARBA00005369"/>
    </source>
</evidence>
<dbReference type="Pfam" id="PF01135">
    <property type="entry name" value="PCMT"/>
    <property type="match status" value="1"/>
</dbReference>
<keyword evidence="7" id="KW-0949">S-adenosyl-L-methionine</keyword>
<dbReference type="EMBL" id="BARW01004019">
    <property type="protein sequence ID" value="GAI59433.1"/>
    <property type="molecule type" value="Genomic_DNA"/>
</dbReference>
<dbReference type="FunFam" id="3.40.50.150:FF:000010">
    <property type="entry name" value="Protein-L-isoaspartate O-methyltransferase"/>
    <property type="match status" value="1"/>
</dbReference>
<comment type="caution">
    <text evidence="8">The sequence shown here is derived from an EMBL/GenBank/DDBJ whole genome shotgun (WGS) entry which is preliminary data.</text>
</comment>
<evidence type="ECO:0000256" key="5">
    <source>
        <dbReference type="ARBA" id="ARBA00022603"/>
    </source>
</evidence>
<dbReference type="NCBIfam" id="TIGR00080">
    <property type="entry name" value="pimt"/>
    <property type="match status" value="1"/>
</dbReference>
<reference evidence="8" key="1">
    <citation type="journal article" date="2014" name="Front. Microbiol.">
        <title>High frequency of phylogenetically diverse reductive dehalogenase-homologous genes in deep subseafloor sedimentary metagenomes.</title>
        <authorList>
            <person name="Kawai M."/>
            <person name="Futagami T."/>
            <person name="Toyoda A."/>
            <person name="Takaki Y."/>
            <person name="Nishi S."/>
            <person name="Hori S."/>
            <person name="Arai W."/>
            <person name="Tsubouchi T."/>
            <person name="Morono Y."/>
            <person name="Uchiyama I."/>
            <person name="Ito T."/>
            <person name="Fujiyama A."/>
            <person name="Inagaki F."/>
            <person name="Takami H."/>
        </authorList>
    </citation>
    <scope>NUCLEOTIDE SEQUENCE</scope>
    <source>
        <strain evidence="8">Expedition CK06-06</strain>
    </source>
</reference>
<evidence type="ECO:0000256" key="6">
    <source>
        <dbReference type="ARBA" id="ARBA00022679"/>
    </source>
</evidence>
<evidence type="ECO:0000256" key="7">
    <source>
        <dbReference type="ARBA" id="ARBA00022691"/>
    </source>
</evidence>
<sequence length="212" mass="23401">MDFEAARARLIEHLSSEIRDERILAVMARIPRERFVPPQEQDLAYEDIPLPIGLDQTISQPFIIALMTEALELNGSEKVLEVGTGSGYQAAILAELARLVITVERLPALTEGAKRVLDSLGYTNVVVHLAEKTLGWQAEAPYDAIMVTAGAPKVPVDLLAQLAIGGRLVIPIGSRYVQELYKVTKRRKKNIVQNLGGCRFVSLIGEDAWEEE</sequence>
<dbReference type="Gene3D" id="3.40.50.150">
    <property type="entry name" value="Vaccinia Virus protein VP39"/>
    <property type="match status" value="1"/>
</dbReference>
<comment type="similarity">
    <text evidence="2">Belongs to the methyltransferase superfamily. L-isoaspartyl/D-aspartyl protein methyltransferase family.</text>
</comment>
<dbReference type="PANTHER" id="PTHR11579:SF0">
    <property type="entry name" value="PROTEIN-L-ISOASPARTATE(D-ASPARTATE) O-METHYLTRANSFERASE"/>
    <property type="match status" value="1"/>
</dbReference>
<dbReference type="EC" id="2.1.1.77" evidence="3"/>
<gene>
    <name evidence="8" type="ORF">S12H4_09753</name>
</gene>
<dbReference type="HAMAP" id="MF_00090">
    <property type="entry name" value="PIMT"/>
    <property type="match status" value="1"/>
</dbReference>
<evidence type="ECO:0000256" key="4">
    <source>
        <dbReference type="ARBA" id="ARBA00022490"/>
    </source>
</evidence>
<keyword evidence="4" id="KW-0963">Cytoplasm</keyword>
<evidence type="ECO:0000256" key="3">
    <source>
        <dbReference type="ARBA" id="ARBA00011890"/>
    </source>
</evidence>
<evidence type="ECO:0000313" key="8">
    <source>
        <dbReference type="EMBL" id="GAI59433.1"/>
    </source>
</evidence>
<dbReference type="CDD" id="cd02440">
    <property type="entry name" value="AdoMet_MTases"/>
    <property type="match status" value="1"/>
</dbReference>
<dbReference type="InterPro" id="IPR000682">
    <property type="entry name" value="PCMT"/>
</dbReference>
<dbReference type="NCBIfam" id="NF001453">
    <property type="entry name" value="PRK00312.1"/>
    <property type="match status" value="1"/>
</dbReference>
<keyword evidence="5" id="KW-0489">Methyltransferase</keyword>
<protein>
    <recommendedName>
        <fullName evidence="3">protein-L-isoaspartate(D-aspartate) O-methyltransferase</fullName>
        <ecNumber evidence="3">2.1.1.77</ecNumber>
    </recommendedName>
</protein>
<organism evidence="8">
    <name type="scientific">marine sediment metagenome</name>
    <dbReference type="NCBI Taxonomy" id="412755"/>
    <lineage>
        <taxon>unclassified sequences</taxon>
        <taxon>metagenomes</taxon>
        <taxon>ecological metagenomes</taxon>
    </lineage>
</organism>
<feature type="non-terminal residue" evidence="8">
    <location>
        <position position="212"/>
    </location>
</feature>
<dbReference type="AlphaFoldDB" id="X1PUB2"/>
<dbReference type="GO" id="GO:0004719">
    <property type="term" value="F:protein-L-isoaspartate (D-aspartate) O-methyltransferase activity"/>
    <property type="evidence" value="ECO:0007669"/>
    <property type="project" value="UniProtKB-EC"/>
</dbReference>
<accession>X1PUB2</accession>